<feature type="compositionally biased region" description="Low complexity" evidence="9">
    <location>
        <begin position="513"/>
        <end position="522"/>
    </location>
</feature>
<dbReference type="AlphaFoldDB" id="A0A8H3RYL3"/>
<feature type="signal peptide" evidence="10">
    <location>
        <begin position="1"/>
        <end position="19"/>
    </location>
</feature>
<feature type="compositionally biased region" description="Low complexity" evidence="9">
    <location>
        <begin position="300"/>
        <end position="439"/>
    </location>
</feature>
<keyword evidence="4" id="KW-0964">Secreted</keyword>
<dbReference type="GO" id="GO:0005576">
    <property type="term" value="C:extracellular region"/>
    <property type="evidence" value="ECO:0007669"/>
    <property type="project" value="UniProtKB-SubCell"/>
</dbReference>
<reference evidence="12 13" key="1">
    <citation type="submission" date="2020-01" db="EMBL/GenBank/DDBJ databases">
        <title>Draft genome sequence of Aspergillus udagawae IFM 46972.</title>
        <authorList>
            <person name="Takahashi H."/>
            <person name="Yaguchi T."/>
        </authorList>
    </citation>
    <scope>NUCLEOTIDE SEQUENCE [LARGE SCALE GENOMIC DNA]</scope>
    <source>
        <strain evidence="12 13">IFM 46972</strain>
    </source>
</reference>
<sequence length="756" mass="75732">MKAVPVTLVSLFAVAQATGSWWVTDKCYSNPENSDNHCTEHQKGGWDWSDLTTGSFSSYGGFDFSGFKCSDSFSGGGKRSFGGGKYIEGKLSSAPKFSCGQEQKGFSISKLHLSTSKETDVHIVYGMPDGSTCRNVASCSPEGTQVSNDQCGGATSVSFEHPEGSEDNDCDIGVHSIDFDCSPGKTTSTRTAAVPTETGVSPESSSTPASQESSTPVVPTPIPSSSDVVPTSSSAGITTPVPVTTPVQWTTSTVYTTSEITITSCAPTVTNCPANSISVITSTIAVSTTVCPVTATETASVSLPSSVAAGSSSGSPTPDVTPSETATETAPSETDSETPSETATETAPSETDSETPSETATETAPSETDSETPSETAPSETSPESTPTGSSPVESSSSTPAITTPATPASSTAPAITGDVTTTVASTTPAPSSVAPVTTGPAPEDLTTTVVTYETVTTCPVTETISTSGTVTTSTYSTVSTVTLTSTATICTRCTAGSTTLPSGQSPVTASETSGVPSVTATPSSVPSAPCPNVVPKCINTWLSLLPKCNSNSDASCFCPSSEFTDKVIACVQSWGASQSEVQAALSYFTGICAAYVPKNPGIVTAIPSTITLVPTINPTGADAVTAQPTGGATATPTGGAAVTPAPQAPSAPCTTITYSSYTVTVPQVAFSTATSGSTTTVGLIPGPAPTSGVSAGTTTRIPNPWLSSTLVTHPGTASATASPTAGPLLSNDASSGSASSMIWAVAVAALFGTLF</sequence>
<evidence type="ECO:0000256" key="5">
    <source>
        <dbReference type="ARBA" id="ARBA00022622"/>
    </source>
</evidence>
<evidence type="ECO:0000256" key="7">
    <source>
        <dbReference type="ARBA" id="ARBA00023157"/>
    </source>
</evidence>
<comment type="caution">
    <text evidence="12">The sequence shown here is derived from an EMBL/GenBank/DDBJ whole genome shotgun (WGS) entry which is preliminary data.</text>
</comment>
<keyword evidence="5" id="KW-0325">Glycoprotein</keyword>
<dbReference type="EMBL" id="BLKC01000029">
    <property type="protein sequence ID" value="GFF36738.1"/>
    <property type="molecule type" value="Genomic_DNA"/>
</dbReference>
<feature type="region of interest" description="Disordered" evidence="9">
    <location>
        <begin position="300"/>
        <end position="443"/>
    </location>
</feature>
<feature type="region of interest" description="Disordered" evidence="9">
    <location>
        <begin position="184"/>
        <end position="244"/>
    </location>
</feature>
<feature type="compositionally biased region" description="Low complexity" evidence="9">
    <location>
        <begin position="628"/>
        <end position="646"/>
    </location>
</feature>
<keyword evidence="5" id="KW-0472">Membrane</keyword>
<evidence type="ECO:0000256" key="8">
    <source>
        <dbReference type="ARBA" id="ARBA00023288"/>
    </source>
</evidence>
<evidence type="ECO:0000313" key="12">
    <source>
        <dbReference type="EMBL" id="GFF36738.1"/>
    </source>
</evidence>
<proteinExistence type="inferred from homology"/>
<feature type="region of interest" description="Disordered" evidence="9">
    <location>
        <begin position="499"/>
        <end position="522"/>
    </location>
</feature>
<dbReference type="Pfam" id="PF05730">
    <property type="entry name" value="CFEM"/>
    <property type="match status" value="1"/>
</dbReference>
<keyword evidence="5" id="KW-0336">GPI-anchor</keyword>
<keyword evidence="7" id="KW-1015">Disulfide bond</keyword>
<dbReference type="Proteomes" id="UP000465221">
    <property type="component" value="Unassembled WGS sequence"/>
</dbReference>
<dbReference type="GO" id="GO:0098552">
    <property type="term" value="C:side of membrane"/>
    <property type="evidence" value="ECO:0007669"/>
    <property type="project" value="UniProtKB-KW"/>
</dbReference>
<comment type="subcellular location">
    <subcellularLocation>
        <location evidence="1">Membrane</location>
        <topology evidence="1">Lipid-anchor</topology>
        <topology evidence="1">GPI-anchor</topology>
    </subcellularLocation>
    <subcellularLocation>
        <location evidence="2">Secreted</location>
    </subcellularLocation>
</comment>
<evidence type="ECO:0000256" key="2">
    <source>
        <dbReference type="ARBA" id="ARBA00004613"/>
    </source>
</evidence>
<evidence type="ECO:0000256" key="6">
    <source>
        <dbReference type="ARBA" id="ARBA00022729"/>
    </source>
</evidence>
<feature type="chain" id="PRO_5034896787" evidence="10">
    <location>
        <begin position="20"/>
        <end position="756"/>
    </location>
</feature>
<feature type="compositionally biased region" description="Low complexity" evidence="9">
    <location>
        <begin position="201"/>
        <end position="244"/>
    </location>
</feature>
<comment type="similarity">
    <text evidence="3">Belongs to the RBT5 family.</text>
</comment>
<feature type="region of interest" description="Disordered" evidence="9">
    <location>
        <begin position="628"/>
        <end position="648"/>
    </location>
</feature>
<evidence type="ECO:0000256" key="3">
    <source>
        <dbReference type="ARBA" id="ARBA00010031"/>
    </source>
</evidence>
<accession>A0A8H3RYL3</accession>
<name>A0A8H3RYL3_9EURO</name>
<evidence type="ECO:0000256" key="4">
    <source>
        <dbReference type="ARBA" id="ARBA00022525"/>
    </source>
</evidence>
<evidence type="ECO:0000256" key="9">
    <source>
        <dbReference type="SAM" id="MobiDB-lite"/>
    </source>
</evidence>
<keyword evidence="8" id="KW-0449">Lipoprotein</keyword>
<feature type="domain" description="CFEM" evidence="11">
    <location>
        <begin position="532"/>
        <end position="594"/>
    </location>
</feature>
<evidence type="ECO:0000313" key="13">
    <source>
        <dbReference type="Proteomes" id="UP000465221"/>
    </source>
</evidence>
<evidence type="ECO:0000259" key="11">
    <source>
        <dbReference type="Pfam" id="PF05730"/>
    </source>
</evidence>
<evidence type="ECO:0000256" key="10">
    <source>
        <dbReference type="SAM" id="SignalP"/>
    </source>
</evidence>
<organism evidence="12 13">
    <name type="scientific">Aspergillus udagawae</name>
    <dbReference type="NCBI Taxonomy" id="91492"/>
    <lineage>
        <taxon>Eukaryota</taxon>
        <taxon>Fungi</taxon>
        <taxon>Dikarya</taxon>
        <taxon>Ascomycota</taxon>
        <taxon>Pezizomycotina</taxon>
        <taxon>Eurotiomycetes</taxon>
        <taxon>Eurotiomycetidae</taxon>
        <taxon>Eurotiales</taxon>
        <taxon>Aspergillaceae</taxon>
        <taxon>Aspergillus</taxon>
        <taxon>Aspergillus subgen. Fumigati</taxon>
    </lineage>
</organism>
<evidence type="ECO:0000256" key="1">
    <source>
        <dbReference type="ARBA" id="ARBA00004589"/>
    </source>
</evidence>
<feature type="compositionally biased region" description="Polar residues" evidence="9">
    <location>
        <begin position="499"/>
        <end position="512"/>
    </location>
</feature>
<gene>
    <name evidence="12" type="ORF">IFM46972_04989</name>
</gene>
<dbReference type="InterPro" id="IPR008427">
    <property type="entry name" value="Extracellular_membr_CFEM_dom"/>
</dbReference>
<protein>
    <submittedName>
        <fullName evidence="12">Extracellular serine-threonine rich protein</fullName>
    </submittedName>
</protein>
<keyword evidence="6 10" id="KW-0732">Signal</keyword>